<organism evidence="1 2">
    <name type="scientific">Streptomyces albiflavescens</name>
    <dbReference type="NCBI Taxonomy" id="1623582"/>
    <lineage>
        <taxon>Bacteria</taxon>
        <taxon>Bacillati</taxon>
        <taxon>Actinomycetota</taxon>
        <taxon>Actinomycetes</taxon>
        <taxon>Kitasatosporales</taxon>
        <taxon>Streptomycetaceae</taxon>
        <taxon>Streptomyces</taxon>
    </lineage>
</organism>
<comment type="caution">
    <text evidence="1">The sequence shown here is derived from an EMBL/GenBank/DDBJ whole genome shotgun (WGS) entry which is preliminary data.</text>
</comment>
<dbReference type="RefSeq" id="WP_189185198.1">
    <property type="nucleotide sequence ID" value="NZ_BMMM01000002.1"/>
</dbReference>
<dbReference type="Proteomes" id="UP000600365">
    <property type="component" value="Unassembled WGS sequence"/>
</dbReference>
<dbReference type="EMBL" id="BMMM01000002">
    <property type="protein sequence ID" value="GGN56014.1"/>
    <property type="molecule type" value="Genomic_DNA"/>
</dbReference>
<gene>
    <name evidence="1" type="ORF">GCM10011579_016620</name>
</gene>
<proteinExistence type="predicted"/>
<accession>A0A918D1B3</accession>
<name>A0A918D1B3_9ACTN</name>
<evidence type="ECO:0000313" key="1">
    <source>
        <dbReference type="EMBL" id="GGN56014.1"/>
    </source>
</evidence>
<evidence type="ECO:0000313" key="2">
    <source>
        <dbReference type="Proteomes" id="UP000600365"/>
    </source>
</evidence>
<dbReference type="AlphaFoldDB" id="A0A918D1B3"/>
<keyword evidence="2" id="KW-1185">Reference proteome</keyword>
<reference evidence="1 2" key="1">
    <citation type="journal article" date="2014" name="Int. J. Syst. Evol. Microbiol.">
        <title>Complete genome sequence of Corynebacterium casei LMG S-19264T (=DSM 44701T), isolated from a smear-ripened cheese.</title>
        <authorList>
            <consortium name="US DOE Joint Genome Institute (JGI-PGF)"/>
            <person name="Walter F."/>
            <person name="Albersmeier A."/>
            <person name="Kalinowski J."/>
            <person name="Ruckert C."/>
        </authorList>
    </citation>
    <scope>NUCLEOTIDE SEQUENCE [LARGE SCALE GENOMIC DNA]</scope>
    <source>
        <strain evidence="1 2">CGMCC 4.7111</strain>
    </source>
</reference>
<sequence length="324" mass="35645">MWETILATVSGLGGAGLGAAGALLVQRAKRRDDAVAAEAEAGRAKAAATEAYNEVTLEIIATARVAARVWLMTSERVISDLQQGRPVDSERYDEQLQAELKEFTATLYRCMVRRAHRDGMRLQTPLLRPGVRNRPFVDELSETSQRIRDALHHDADTQIQTALADIQTHVRTTYDRINTFLIQSTEAITNEPLPAVSRLRRPTSAQLALAEEGRRRFLRARAAFTMLNAAERELLRVIAQEPEPVAADGPFPLIDPAAFTSDAVEEAPARTALTERQTALDRAVLKLTEAGLIQVAHPANAERRELVEVTVLGRAAADYGLSIR</sequence>
<protein>
    <submittedName>
        <fullName evidence="1">Uncharacterized protein</fullName>
    </submittedName>
</protein>